<dbReference type="Pfam" id="PF13439">
    <property type="entry name" value="Glyco_transf_4"/>
    <property type="match status" value="1"/>
</dbReference>
<evidence type="ECO:0000256" key="1">
    <source>
        <dbReference type="ARBA" id="ARBA00021292"/>
    </source>
</evidence>
<feature type="domain" description="Glycosyltransferase subfamily 4-like N-terminal" evidence="5">
    <location>
        <begin position="19"/>
        <end position="189"/>
    </location>
</feature>
<gene>
    <name evidence="6" type="ORF">RM877_30525</name>
</gene>
<organism evidence="6 7">
    <name type="scientific">Streptomyces doudnae</name>
    <dbReference type="NCBI Taxonomy" id="3075536"/>
    <lineage>
        <taxon>Bacteria</taxon>
        <taxon>Bacillati</taxon>
        <taxon>Actinomycetota</taxon>
        <taxon>Actinomycetes</taxon>
        <taxon>Kitasatosporales</taxon>
        <taxon>Streptomycetaceae</taxon>
        <taxon>Streptomyces</taxon>
    </lineage>
</organism>
<evidence type="ECO:0000256" key="2">
    <source>
        <dbReference type="ARBA" id="ARBA00022676"/>
    </source>
</evidence>
<dbReference type="InterPro" id="IPR028098">
    <property type="entry name" value="Glyco_trans_4-like_N"/>
</dbReference>
<proteinExistence type="predicted"/>
<keyword evidence="3 6" id="KW-0808">Transferase</keyword>
<dbReference type="RefSeq" id="WP_093826735.1">
    <property type="nucleotide sequence ID" value="NZ_JAVRES010000022.1"/>
</dbReference>
<accession>A0ABD5EWC6</accession>
<dbReference type="GO" id="GO:0016757">
    <property type="term" value="F:glycosyltransferase activity"/>
    <property type="evidence" value="ECO:0007669"/>
    <property type="project" value="UniProtKB-KW"/>
</dbReference>
<evidence type="ECO:0000256" key="3">
    <source>
        <dbReference type="ARBA" id="ARBA00022679"/>
    </source>
</evidence>
<reference evidence="7" key="1">
    <citation type="submission" date="2023-07" db="EMBL/GenBank/DDBJ databases">
        <title>30 novel species of actinomycetes from the DSMZ collection.</title>
        <authorList>
            <person name="Nouioui I."/>
        </authorList>
    </citation>
    <scope>NUCLEOTIDE SEQUENCE [LARGE SCALE GENOMIC DNA]</scope>
    <source>
        <strain evidence="7">DSM 41981</strain>
    </source>
</reference>
<dbReference type="AlphaFoldDB" id="A0ABD5EWC6"/>
<dbReference type="Proteomes" id="UP001183535">
    <property type="component" value="Unassembled WGS sequence"/>
</dbReference>
<evidence type="ECO:0000259" key="5">
    <source>
        <dbReference type="Pfam" id="PF13439"/>
    </source>
</evidence>
<keyword evidence="7" id="KW-1185">Reference proteome</keyword>
<evidence type="ECO:0000256" key="4">
    <source>
        <dbReference type="SAM" id="MobiDB-lite"/>
    </source>
</evidence>
<dbReference type="EMBL" id="JAVRES010000022">
    <property type="protein sequence ID" value="MDT0439013.1"/>
    <property type="molecule type" value="Genomic_DNA"/>
</dbReference>
<protein>
    <recommendedName>
        <fullName evidence="1">D-inositol 3-phosphate glycosyltransferase</fullName>
    </recommendedName>
</protein>
<evidence type="ECO:0000313" key="6">
    <source>
        <dbReference type="EMBL" id="MDT0439013.1"/>
    </source>
</evidence>
<dbReference type="Pfam" id="PF13692">
    <property type="entry name" value="Glyco_trans_1_4"/>
    <property type="match status" value="1"/>
</dbReference>
<dbReference type="SUPFAM" id="SSF53756">
    <property type="entry name" value="UDP-Glycosyltransferase/glycogen phosphorylase"/>
    <property type="match status" value="1"/>
</dbReference>
<evidence type="ECO:0000313" key="7">
    <source>
        <dbReference type="Proteomes" id="UP001183535"/>
    </source>
</evidence>
<name>A0ABD5EWC6_9ACTN</name>
<dbReference type="PANTHER" id="PTHR12526">
    <property type="entry name" value="GLYCOSYLTRANSFERASE"/>
    <property type="match status" value="1"/>
</dbReference>
<keyword evidence="2 6" id="KW-0328">Glycosyltransferase</keyword>
<sequence length="444" mass="46136">MLTRHGLRVLSVYEGFFSGGARIVHSDVLLGLAEGGQHHRVLSVHGEVHREATRQRMEDDACYRALTGAGIAVASLGRFAVEGGAATPFTGPELADTARATAGADVVLSLKEQPLRLLNQAGLPRRPVVVCLHRSDPENQGGALDELRAAIADGTVVACVCCAESTRDAYAAAGVPRELLHVVPNGVDLLRFRPDPARRLAVRSALGIPAAALVVVLAARYDAMKNVPLFLRAARAWLAGQQDGRVLLCGAGMTAANHGLAADVRAAFGGDGGMADRVRLLGVRRDMEAVYAASDVVALTSSWGEAAPLCLVEGMMCGAVPVTTDVGDSAAIVSGLGFVTPSDPDAIARAWSAAVAGRPSLTAALAASRERFSRTRMIAAYADLLDRVVREAHQVPGTYGTREPSGRHVLPDVLGAPEIPGAHGAHGTHGTHEIPDGLHPGLGG</sequence>
<feature type="region of interest" description="Disordered" evidence="4">
    <location>
        <begin position="417"/>
        <end position="444"/>
    </location>
</feature>
<comment type="caution">
    <text evidence="6">The sequence shown here is derived from an EMBL/GenBank/DDBJ whole genome shotgun (WGS) entry which is preliminary data.</text>
</comment>
<dbReference type="Gene3D" id="3.40.50.2000">
    <property type="entry name" value="Glycogen Phosphorylase B"/>
    <property type="match status" value="2"/>
</dbReference>